<name>A0A8S1N9I8_9CILI</name>
<dbReference type="Proteomes" id="UP000692954">
    <property type="component" value="Unassembled WGS sequence"/>
</dbReference>
<comment type="caution">
    <text evidence="1">The sequence shown here is derived from an EMBL/GenBank/DDBJ whole genome shotgun (WGS) entry which is preliminary data.</text>
</comment>
<dbReference type="EMBL" id="CAJJDN010000052">
    <property type="protein sequence ID" value="CAD8087899.1"/>
    <property type="molecule type" value="Genomic_DNA"/>
</dbReference>
<evidence type="ECO:0000313" key="1">
    <source>
        <dbReference type="EMBL" id="CAD8087899.1"/>
    </source>
</evidence>
<protein>
    <submittedName>
        <fullName evidence="1">Uncharacterized protein</fullName>
    </submittedName>
</protein>
<dbReference type="OrthoDB" id="10316246at2759"/>
<gene>
    <name evidence="1" type="ORF">PSON_ATCC_30995.1.T0520063</name>
</gene>
<organism evidence="1 2">
    <name type="scientific">Paramecium sonneborni</name>
    <dbReference type="NCBI Taxonomy" id="65129"/>
    <lineage>
        <taxon>Eukaryota</taxon>
        <taxon>Sar</taxon>
        <taxon>Alveolata</taxon>
        <taxon>Ciliophora</taxon>
        <taxon>Intramacronucleata</taxon>
        <taxon>Oligohymenophorea</taxon>
        <taxon>Peniculida</taxon>
        <taxon>Parameciidae</taxon>
        <taxon>Paramecium</taxon>
    </lineage>
</organism>
<sequence length="273" mass="32045">MSNNVFDADFSLSRKFKIRLKANGQVSHSFNQSKKNFKQATSFSIPILQEIIDGEKKPQTKLNYSFQGRQESSTSTFYYNYNKNLDFELNFSNYGEKLKFYIHNSFQIKQNDLSLSSRINNHSYHFQSKISRKIDNSSFNISADGEFDFIKLSLKFSSLHFNYKFNDKKQIIQFRSQLLKGRNCELELLKIINQSMSTGLQISLDSHKKFHSLIGLQKHFKNVQFFSVYNFNKKNLSISLIQKYNKMLEYRISTVVPFSTKDHPFGFAIKLNI</sequence>
<accession>A0A8S1N9I8</accession>
<evidence type="ECO:0000313" key="2">
    <source>
        <dbReference type="Proteomes" id="UP000692954"/>
    </source>
</evidence>
<dbReference type="AlphaFoldDB" id="A0A8S1N9I8"/>
<reference evidence="1" key="1">
    <citation type="submission" date="2021-01" db="EMBL/GenBank/DDBJ databases">
        <authorList>
            <consortium name="Genoscope - CEA"/>
            <person name="William W."/>
        </authorList>
    </citation>
    <scope>NUCLEOTIDE SEQUENCE</scope>
</reference>
<keyword evidence="2" id="KW-1185">Reference proteome</keyword>
<proteinExistence type="predicted"/>